<keyword evidence="3" id="KW-1185">Reference proteome</keyword>
<dbReference type="InterPro" id="IPR046648">
    <property type="entry name" value="DUF6760"/>
</dbReference>
<accession>A0A0N9I9U7</accession>
<evidence type="ECO:0000313" key="2">
    <source>
        <dbReference type="EMBL" id="ALG11449.1"/>
    </source>
</evidence>
<evidence type="ECO:0000259" key="1">
    <source>
        <dbReference type="Pfam" id="PF20546"/>
    </source>
</evidence>
<dbReference type="EMBL" id="CP012752">
    <property type="protein sequence ID" value="ALG11449.1"/>
    <property type="molecule type" value="Genomic_DNA"/>
</dbReference>
<gene>
    <name evidence="2" type="ORF">AOZ06_35375</name>
</gene>
<proteinExistence type="predicted"/>
<dbReference type="AlphaFoldDB" id="A0A0N9I9U7"/>
<dbReference type="KEGG" id="kphy:AOZ06_35375"/>
<organism evidence="2 3">
    <name type="scientific">Kibdelosporangium phytohabitans</name>
    <dbReference type="NCBI Taxonomy" id="860235"/>
    <lineage>
        <taxon>Bacteria</taxon>
        <taxon>Bacillati</taxon>
        <taxon>Actinomycetota</taxon>
        <taxon>Actinomycetes</taxon>
        <taxon>Pseudonocardiales</taxon>
        <taxon>Pseudonocardiaceae</taxon>
        <taxon>Kibdelosporangium</taxon>
    </lineage>
</organism>
<feature type="domain" description="DUF6760" evidence="1">
    <location>
        <begin position="4"/>
        <end position="52"/>
    </location>
</feature>
<dbReference type="Proteomes" id="UP000063699">
    <property type="component" value="Chromosome"/>
</dbReference>
<dbReference type="STRING" id="860235.AOZ06_35375"/>
<reference evidence="2 3" key="1">
    <citation type="submission" date="2015-07" db="EMBL/GenBank/DDBJ databases">
        <title>Genome sequencing of Kibdelosporangium phytohabitans.</title>
        <authorList>
            <person name="Qin S."/>
            <person name="Xing K."/>
        </authorList>
    </citation>
    <scope>NUCLEOTIDE SEQUENCE [LARGE SCALE GENOMIC DNA]</scope>
    <source>
        <strain evidence="2 3">KLBMP1111</strain>
    </source>
</reference>
<protein>
    <recommendedName>
        <fullName evidence="1">DUF6760 domain-containing protein</fullName>
    </recommendedName>
</protein>
<dbReference type="Pfam" id="PF20546">
    <property type="entry name" value="DUF6760"/>
    <property type="match status" value="1"/>
</dbReference>
<name>A0A0N9I9U7_9PSEU</name>
<sequence>MTRYAAATLWREITYLAYHLHWGLDQLLDLEHGDRITLLEEVSTLNERFWQGIGGGNGE</sequence>
<evidence type="ECO:0000313" key="3">
    <source>
        <dbReference type="Proteomes" id="UP000063699"/>
    </source>
</evidence>
<dbReference type="RefSeq" id="WP_054293350.1">
    <property type="nucleotide sequence ID" value="NZ_CP012752.1"/>
</dbReference>